<feature type="signal peptide" evidence="2">
    <location>
        <begin position="1"/>
        <end position="28"/>
    </location>
</feature>
<keyword evidence="1" id="KW-0472">Membrane</keyword>
<keyword evidence="1" id="KW-0812">Transmembrane</keyword>
<evidence type="ECO:0000256" key="2">
    <source>
        <dbReference type="SAM" id="SignalP"/>
    </source>
</evidence>
<organism evidence="3">
    <name type="scientific">Uncultured Desulfatiglans sp</name>
    <dbReference type="NCBI Taxonomy" id="1748965"/>
    <lineage>
        <taxon>Bacteria</taxon>
        <taxon>Pseudomonadati</taxon>
        <taxon>Thermodesulfobacteriota</taxon>
        <taxon>Desulfobacteria</taxon>
        <taxon>Desulfatiglandales</taxon>
        <taxon>Desulfatiglandaceae</taxon>
        <taxon>Desulfatiglans</taxon>
        <taxon>environmental samples</taxon>
    </lineage>
</organism>
<proteinExistence type="predicted"/>
<gene>
    <name evidence="3" type="ORF">TRIP_B200266</name>
</gene>
<keyword evidence="1" id="KW-1133">Transmembrane helix</keyword>
<feature type="transmembrane region" description="Helical" evidence="1">
    <location>
        <begin position="139"/>
        <end position="159"/>
    </location>
</feature>
<dbReference type="AlphaFoldDB" id="A0A653A266"/>
<dbReference type="PROSITE" id="PS51257">
    <property type="entry name" value="PROKAR_LIPOPROTEIN"/>
    <property type="match status" value="1"/>
</dbReference>
<name>A0A653A266_UNCDX</name>
<keyword evidence="2" id="KW-0732">Signal</keyword>
<reference evidence="3" key="1">
    <citation type="submission" date="2018-07" db="EMBL/GenBank/DDBJ databases">
        <authorList>
            <consortium name="Genoscope - CEA"/>
            <person name="William W."/>
        </authorList>
    </citation>
    <scope>NUCLEOTIDE SEQUENCE</scope>
    <source>
        <strain evidence="3">IK1</strain>
    </source>
</reference>
<evidence type="ECO:0008006" key="4">
    <source>
        <dbReference type="Google" id="ProtNLM"/>
    </source>
</evidence>
<sequence>MKSFTPRCVFLTTAALLACVLLPATLLAHGTGHRILENKTAITVGFFYSDAEPMRYAEVLVFSPDNQKIEYQNGRTDLHGQFAFHPDQSGTWRITADDGMGHLEQATVDVGTSDPVATTTDEEPHKGAAALDRSAPSRLAGIAAGLSILLNIVLFALWWKGRKSR</sequence>
<protein>
    <recommendedName>
        <fullName evidence="4">Nickel transport protein</fullName>
    </recommendedName>
</protein>
<accession>A0A653A266</accession>
<feature type="chain" id="PRO_5024915452" description="Nickel transport protein" evidence="2">
    <location>
        <begin position="29"/>
        <end position="165"/>
    </location>
</feature>
<dbReference type="EMBL" id="UPXX01000013">
    <property type="protein sequence ID" value="VBB42126.1"/>
    <property type="molecule type" value="Genomic_DNA"/>
</dbReference>
<evidence type="ECO:0000256" key="1">
    <source>
        <dbReference type="SAM" id="Phobius"/>
    </source>
</evidence>
<evidence type="ECO:0000313" key="3">
    <source>
        <dbReference type="EMBL" id="VBB42126.1"/>
    </source>
</evidence>